<keyword evidence="2" id="KW-1185">Reference proteome</keyword>
<dbReference type="Proteomes" id="UP000299102">
    <property type="component" value="Unassembled WGS sequence"/>
</dbReference>
<gene>
    <name evidence="1" type="ORF">EVAR_13522_1</name>
</gene>
<accession>A0A4C1U8P8</accession>
<reference evidence="1 2" key="1">
    <citation type="journal article" date="2019" name="Commun. Biol.">
        <title>The bagworm genome reveals a unique fibroin gene that provides high tensile strength.</title>
        <authorList>
            <person name="Kono N."/>
            <person name="Nakamura H."/>
            <person name="Ohtoshi R."/>
            <person name="Tomita M."/>
            <person name="Numata K."/>
            <person name="Arakawa K."/>
        </authorList>
    </citation>
    <scope>NUCLEOTIDE SEQUENCE [LARGE SCALE GENOMIC DNA]</scope>
</reference>
<proteinExistence type="predicted"/>
<dbReference type="EMBL" id="BGZK01000143">
    <property type="protein sequence ID" value="GBP22732.1"/>
    <property type="molecule type" value="Genomic_DNA"/>
</dbReference>
<organism evidence="1 2">
    <name type="scientific">Eumeta variegata</name>
    <name type="common">Bagworm moth</name>
    <name type="synonym">Eumeta japonica</name>
    <dbReference type="NCBI Taxonomy" id="151549"/>
    <lineage>
        <taxon>Eukaryota</taxon>
        <taxon>Metazoa</taxon>
        <taxon>Ecdysozoa</taxon>
        <taxon>Arthropoda</taxon>
        <taxon>Hexapoda</taxon>
        <taxon>Insecta</taxon>
        <taxon>Pterygota</taxon>
        <taxon>Neoptera</taxon>
        <taxon>Endopterygota</taxon>
        <taxon>Lepidoptera</taxon>
        <taxon>Glossata</taxon>
        <taxon>Ditrysia</taxon>
        <taxon>Tineoidea</taxon>
        <taxon>Psychidae</taxon>
        <taxon>Oiketicinae</taxon>
        <taxon>Eumeta</taxon>
    </lineage>
</organism>
<evidence type="ECO:0000313" key="1">
    <source>
        <dbReference type="EMBL" id="GBP22732.1"/>
    </source>
</evidence>
<sequence length="202" mass="22838">MADIFNGRRVSAANVFDYVVLVILSALRALALRPRYVVVPNVTSPRPCCVPSGPSHKITLEIHDIFLRIYTLRPVWKAVFPQKERARNLRSKKLDKGYPYLISTSVAKTNTNPLMNETGRTEQSGFESGTKVQLLQGSRSEPGFYQIVAETLRADDSLHVLFTLYEKLSCMLSSRTYSVKVFSHLFGLLYKYKLEVAKPLGH</sequence>
<comment type="caution">
    <text evidence="1">The sequence shown here is derived from an EMBL/GenBank/DDBJ whole genome shotgun (WGS) entry which is preliminary data.</text>
</comment>
<name>A0A4C1U8P8_EUMVA</name>
<protein>
    <submittedName>
        <fullName evidence="1">Uncharacterized protein</fullName>
    </submittedName>
</protein>
<evidence type="ECO:0000313" key="2">
    <source>
        <dbReference type="Proteomes" id="UP000299102"/>
    </source>
</evidence>
<dbReference type="AlphaFoldDB" id="A0A4C1U8P8"/>